<keyword evidence="3" id="KW-1185">Reference proteome</keyword>
<feature type="signal peptide" evidence="1">
    <location>
        <begin position="1"/>
        <end position="21"/>
    </location>
</feature>
<reference evidence="3" key="1">
    <citation type="submission" date="2016-10" db="EMBL/GenBank/DDBJ databases">
        <authorList>
            <person name="Varghese N."/>
            <person name="Submissions S."/>
        </authorList>
    </citation>
    <scope>NUCLEOTIDE SEQUENCE [LARGE SCALE GENOMIC DNA]</scope>
    <source>
        <strain evidence="3">CGMCC 1.8975</strain>
    </source>
</reference>
<name>A0A1H3GRD5_9BACT</name>
<dbReference type="PROSITE" id="PS51257">
    <property type="entry name" value="PROKAR_LIPOPROTEIN"/>
    <property type="match status" value="1"/>
</dbReference>
<evidence type="ECO:0008006" key="4">
    <source>
        <dbReference type="Google" id="ProtNLM"/>
    </source>
</evidence>
<dbReference type="STRING" id="651662.SAMN04488069_105129"/>
<gene>
    <name evidence="2" type="ORF">SAMN04488069_105129</name>
</gene>
<organism evidence="2 3">
    <name type="scientific">Hymenobacter psychrophilus</name>
    <dbReference type="NCBI Taxonomy" id="651662"/>
    <lineage>
        <taxon>Bacteria</taxon>
        <taxon>Pseudomonadati</taxon>
        <taxon>Bacteroidota</taxon>
        <taxon>Cytophagia</taxon>
        <taxon>Cytophagales</taxon>
        <taxon>Hymenobacteraceae</taxon>
        <taxon>Hymenobacter</taxon>
    </lineage>
</organism>
<evidence type="ECO:0000313" key="3">
    <source>
        <dbReference type="Proteomes" id="UP000199249"/>
    </source>
</evidence>
<dbReference type="AlphaFoldDB" id="A0A1H3GRD5"/>
<protein>
    <recommendedName>
        <fullName evidence="4">Lipoprotein</fullName>
    </recommendedName>
</protein>
<accession>A0A1H3GRD5</accession>
<dbReference type="Proteomes" id="UP000199249">
    <property type="component" value="Unassembled WGS sequence"/>
</dbReference>
<proteinExistence type="predicted"/>
<keyword evidence="1" id="KW-0732">Signal</keyword>
<evidence type="ECO:0000313" key="2">
    <source>
        <dbReference type="EMBL" id="SDY05525.1"/>
    </source>
</evidence>
<dbReference type="OrthoDB" id="885492at2"/>
<sequence length="206" mass="23399">MLRYCLLLSLGLLAACSPAPTRSVGSNAPAALTATLDSLRQADQQDRQTIFAVFRQHGFRSVAADTANRWLLRRDSVRLQQFRQLERQHGWLVLAQAEPEALYFLLQHAPDSVQVRYLPRVRGLYEAGGLYPANYATYLDRALLYQGQPQNYGTQHVWVMRPSGLKIDSLLPTADLPNVDQRRRQMKLEPLLPQLQPGTLYFKQAP</sequence>
<dbReference type="EMBL" id="FNOV01000005">
    <property type="protein sequence ID" value="SDY05525.1"/>
    <property type="molecule type" value="Genomic_DNA"/>
</dbReference>
<dbReference type="RefSeq" id="WP_139255142.1">
    <property type="nucleotide sequence ID" value="NZ_FNOV01000005.1"/>
</dbReference>
<evidence type="ECO:0000256" key="1">
    <source>
        <dbReference type="SAM" id="SignalP"/>
    </source>
</evidence>
<feature type="chain" id="PRO_5011730856" description="Lipoprotein" evidence="1">
    <location>
        <begin position="22"/>
        <end position="206"/>
    </location>
</feature>